<gene>
    <name evidence="2" type="ORF">SAMN05421546_0167</name>
</gene>
<dbReference type="RefSeq" id="WP_083688078.1">
    <property type="nucleotide sequence ID" value="NZ_FTLW01000001.1"/>
</dbReference>
<dbReference type="OrthoDB" id="9794575at2"/>
<name>A0A1N6N995_9GAMM</name>
<dbReference type="SUPFAM" id="SSF53756">
    <property type="entry name" value="UDP-Glycosyltransferase/glycogen phosphorylase"/>
    <property type="match status" value="1"/>
</dbReference>
<dbReference type="Gene3D" id="3.40.50.2000">
    <property type="entry name" value="Glycogen Phosphorylase B"/>
    <property type="match status" value="2"/>
</dbReference>
<keyword evidence="2" id="KW-0808">Transferase</keyword>
<sequence>MRLLYFAHEYPPERSPQSLRTERLAAGLIAAGHDVTVITRAMHLHETTSANERLEAGSSLQVVRLNAGPLNRLADLLLAWHQQRNRASGARDLSGSTDTPPSEISNGDPDRNDAGIHRVRSSDPINWKGRFIAGLRTFEERLKFPGRGYFWGRRAKRWLIDAINMGPVDGVILSHEPASALLLGRVCDELGVTFIAELGDPVLAPYTPGKWVEKAFELEHSVCTRACLVVVTSDATAQLLQKRHGASVARVSVISQGFEPTPAGNDEGGAGHAEGGALLRLVYSGRFYPFRDPTPLFEAIAVSDKDVELQIATPEIPAWLGPIAASTSNIVDRGFLPHAESLELQKSADILVNFANADSAQVPGKFYEYLGMCRPILHITPHPESDPQAALVAKLKRGWVLRPESGQIADEIRRLLDLARLGKLDEGLDLSMSSVMAYSWDALGHEFAMDIGRALDKKKAGTI</sequence>
<dbReference type="AlphaFoldDB" id="A0A1N6N995"/>
<accession>A0A1N6N995</accession>
<dbReference type="GO" id="GO:0016740">
    <property type="term" value="F:transferase activity"/>
    <property type="evidence" value="ECO:0007669"/>
    <property type="project" value="UniProtKB-KW"/>
</dbReference>
<evidence type="ECO:0000313" key="2">
    <source>
        <dbReference type="EMBL" id="SIP88643.1"/>
    </source>
</evidence>
<dbReference type="EMBL" id="FTLW01000001">
    <property type="protein sequence ID" value="SIP88643.1"/>
    <property type="molecule type" value="Genomic_DNA"/>
</dbReference>
<evidence type="ECO:0000313" key="3">
    <source>
        <dbReference type="Proteomes" id="UP000241788"/>
    </source>
</evidence>
<evidence type="ECO:0000256" key="1">
    <source>
        <dbReference type="SAM" id="MobiDB-lite"/>
    </source>
</evidence>
<proteinExistence type="predicted"/>
<feature type="region of interest" description="Disordered" evidence="1">
    <location>
        <begin position="88"/>
        <end position="119"/>
    </location>
</feature>
<dbReference type="STRING" id="1604334.SAMN05421546_0167"/>
<keyword evidence="3" id="KW-1185">Reference proteome</keyword>
<dbReference type="Proteomes" id="UP000241788">
    <property type="component" value="Unassembled WGS sequence"/>
</dbReference>
<reference evidence="3" key="1">
    <citation type="submission" date="2017-01" db="EMBL/GenBank/DDBJ databases">
        <authorList>
            <person name="Varghese N."/>
            <person name="Submissions S."/>
        </authorList>
    </citation>
    <scope>NUCLEOTIDE SEQUENCE [LARGE SCALE GENOMIC DNA]</scope>
    <source>
        <strain evidence="3">UM1</strain>
    </source>
</reference>
<protein>
    <submittedName>
        <fullName evidence="2">Glycosyltransferase involved in cell wall bisynthesis</fullName>
    </submittedName>
</protein>
<organism evidence="2 3">
    <name type="scientific">Solilutibacter tolerans</name>
    <dbReference type="NCBI Taxonomy" id="1604334"/>
    <lineage>
        <taxon>Bacteria</taxon>
        <taxon>Pseudomonadati</taxon>
        <taxon>Pseudomonadota</taxon>
        <taxon>Gammaproteobacteria</taxon>
        <taxon>Lysobacterales</taxon>
        <taxon>Lysobacteraceae</taxon>
        <taxon>Solilutibacter</taxon>
    </lineage>
</organism>
<feature type="compositionally biased region" description="Polar residues" evidence="1">
    <location>
        <begin position="94"/>
        <end position="105"/>
    </location>
</feature>